<evidence type="ECO:0000256" key="10">
    <source>
        <dbReference type="SAM" id="SignalP"/>
    </source>
</evidence>
<evidence type="ECO:0000256" key="3">
    <source>
        <dbReference type="ARBA" id="ARBA00006552"/>
    </source>
</evidence>
<comment type="subunit">
    <text evidence="4">Heterodimer of an alpha and a beta chain.</text>
</comment>
<dbReference type="InterPro" id="IPR018245">
    <property type="entry name" value="Gonadotropin_bsu_CS"/>
</dbReference>
<dbReference type="PANTHER" id="PTHR11515">
    <property type="entry name" value="GLYCOPROTEIN HORMONE BETA CHAIN"/>
    <property type="match status" value="1"/>
</dbReference>
<feature type="domain" description="Glycoprotein hormone subunit beta" evidence="11">
    <location>
        <begin position="22"/>
        <end position="115"/>
    </location>
</feature>
<evidence type="ECO:0000256" key="1">
    <source>
        <dbReference type="ARBA" id="ARBA00003920"/>
    </source>
</evidence>
<protein>
    <submittedName>
        <fullName evidence="12">Follicle-stimulating hormone</fullName>
    </submittedName>
</protein>
<dbReference type="SMART" id="SM00068">
    <property type="entry name" value="GHB"/>
    <property type="match status" value="1"/>
</dbReference>
<dbReference type="InterPro" id="IPR006208">
    <property type="entry name" value="Glyco_hormone_CN"/>
</dbReference>
<evidence type="ECO:0000256" key="6">
    <source>
        <dbReference type="ARBA" id="ARBA00022702"/>
    </source>
</evidence>
<dbReference type="SUPFAM" id="SSF57501">
    <property type="entry name" value="Cystine-knot cytokines"/>
    <property type="match status" value="1"/>
</dbReference>
<dbReference type="PANTHER" id="PTHR11515:SF11">
    <property type="entry name" value="LUTROPIN SUBUNIT BETA"/>
    <property type="match status" value="1"/>
</dbReference>
<dbReference type="GO" id="GO:0005615">
    <property type="term" value="C:extracellular space"/>
    <property type="evidence" value="ECO:0007669"/>
    <property type="project" value="TreeGrafter"/>
</dbReference>
<feature type="chain" id="PRO_5006829609" evidence="10">
    <location>
        <begin position="22"/>
        <end position="120"/>
    </location>
</feature>
<keyword evidence="10" id="KW-0732">Signal</keyword>
<keyword evidence="6 9" id="KW-0372">Hormone</keyword>
<comment type="function">
    <text evidence="1">Involved in gametogenesis and steroidogenesis.</text>
</comment>
<name>A0A0U1XQN8_EPIAK</name>
<dbReference type="InterPro" id="IPR029034">
    <property type="entry name" value="Cystine-knot_cytokine"/>
</dbReference>
<dbReference type="AlphaFoldDB" id="A0A0U1XQN8"/>
<keyword evidence="8" id="KW-0325">Glycoprotein</keyword>
<evidence type="ECO:0000256" key="7">
    <source>
        <dbReference type="ARBA" id="ARBA00023157"/>
    </source>
</evidence>
<dbReference type="GO" id="GO:0030728">
    <property type="term" value="P:ovulation"/>
    <property type="evidence" value="ECO:0007669"/>
    <property type="project" value="TreeGrafter"/>
</dbReference>
<evidence type="ECO:0000259" key="11">
    <source>
        <dbReference type="Pfam" id="PF00007"/>
    </source>
</evidence>
<accession>A0A0U1XQN8</accession>
<keyword evidence="7" id="KW-1015">Disulfide bond</keyword>
<dbReference type="GO" id="GO:0005179">
    <property type="term" value="F:hormone activity"/>
    <property type="evidence" value="ECO:0007669"/>
    <property type="project" value="UniProtKB-KW"/>
</dbReference>
<sequence length="120" mass="12949">MQLVVMAAVLALAGAGPGCHSDCHLTSISIPVESCGHTEYIYTTICEGQCYHKDPVYIGPDDWAEQKVCNGDWTYEVKHFQGCPVGVTYPVARNCKCTACNAGNTYCGRFPGDISSCLSF</sequence>
<keyword evidence="5" id="KW-0964">Secreted</keyword>
<evidence type="ECO:0000256" key="2">
    <source>
        <dbReference type="ARBA" id="ARBA00004613"/>
    </source>
</evidence>
<feature type="signal peptide" evidence="10">
    <location>
        <begin position="1"/>
        <end position="21"/>
    </location>
</feature>
<organism evidence="12">
    <name type="scientific">Epinephelus akaara</name>
    <name type="common">Hong Kong grouper</name>
    <name type="synonym">Serranus akaara</name>
    <dbReference type="NCBI Taxonomy" id="215347"/>
    <lineage>
        <taxon>Eukaryota</taxon>
        <taxon>Metazoa</taxon>
        <taxon>Chordata</taxon>
        <taxon>Craniata</taxon>
        <taxon>Vertebrata</taxon>
        <taxon>Euteleostomi</taxon>
        <taxon>Actinopterygii</taxon>
        <taxon>Neopterygii</taxon>
        <taxon>Teleostei</taxon>
        <taxon>Neoteleostei</taxon>
        <taxon>Acanthomorphata</taxon>
        <taxon>Eupercaria</taxon>
        <taxon>Perciformes</taxon>
        <taxon>Serranoidei</taxon>
        <taxon>Serranidae</taxon>
        <taxon>Epinephelinae</taxon>
        <taxon>Epinephelini</taxon>
        <taxon>Epinephelus</taxon>
    </lineage>
</organism>
<dbReference type="InterPro" id="IPR001545">
    <property type="entry name" value="Gonadotropin_bsu"/>
</dbReference>
<comment type="similarity">
    <text evidence="3 9">Belongs to the glycoprotein hormones subunit beta family.</text>
</comment>
<proteinExistence type="evidence at transcript level"/>
<dbReference type="GO" id="GO:0005737">
    <property type="term" value="C:cytoplasm"/>
    <property type="evidence" value="ECO:0007669"/>
    <property type="project" value="TreeGrafter"/>
</dbReference>
<dbReference type="Pfam" id="PF00007">
    <property type="entry name" value="Cys_knot"/>
    <property type="match status" value="1"/>
</dbReference>
<comment type="subcellular location">
    <subcellularLocation>
        <location evidence="2 9">Secreted</location>
    </subcellularLocation>
</comment>
<dbReference type="EMBL" id="KJ534537">
    <property type="protein sequence ID" value="AIW52569.1"/>
    <property type="molecule type" value="mRNA"/>
</dbReference>
<dbReference type="PROSITE" id="PS00689">
    <property type="entry name" value="GLYCO_HORMONE_BETA_2"/>
    <property type="match status" value="1"/>
</dbReference>
<evidence type="ECO:0000256" key="8">
    <source>
        <dbReference type="ARBA" id="ARBA00023180"/>
    </source>
</evidence>
<evidence type="ECO:0000256" key="4">
    <source>
        <dbReference type="ARBA" id="ARBA00011870"/>
    </source>
</evidence>
<dbReference type="Gene3D" id="2.10.90.10">
    <property type="entry name" value="Cystine-knot cytokines"/>
    <property type="match status" value="1"/>
</dbReference>
<reference evidence="12" key="1">
    <citation type="submission" date="2014-03" db="EMBL/GenBank/DDBJ databases">
        <title>The Expression Pattern of Gonadotropins and Their Receptors in Epinephelus akaara.</title>
        <authorList>
            <person name="Chen Y."/>
        </authorList>
    </citation>
    <scope>NUCLEOTIDE SEQUENCE</scope>
</reference>
<dbReference type="CDD" id="cd00069">
    <property type="entry name" value="GHB_like"/>
    <property type="match status" value="1"/>
</dbReference>
<dbReference type="GO" id="GO:0007186">
    <property type="term" value="P:G protein-coupled receptor signaling pathway"/>
    <property type="evidence" value="ECO:0007669"/>
    <property type="project" value="TreeGrafter"/>
</dbReference>
<evidence type="ECO:0000313" key="12">
    <source>
        <dbReference type="EMBL" id="AIW52569.1"/>
    </source>
</evidence>
<evidence type="ECO:0000256" key="5">
    <source>
        <dbReference type="ARBA" id="ARBA00022525"/>
    </source>
</evidence>
<evidence type="ECO:0000256" key="9">
    <source>
        <dbReference type="RuleBase" id="RU004069"/>
    </source>
</evidence>